<reference evidence="2" key="1">
    <citation type="submission" date="2023-08" db="EMBL/GenBank/DDBJ databases">
        <authorList>
            <person name="Chen Y."/>
            <person name="Shah S."/>
            <person name="Dougan E. K."/>
            <person name="Thang M."/>
            <person name="Chan C."/>
        </authorList>
    </citation>
    <scope>NUCLEOTIDE SEQUENCE</scope>
</reference>
<gene>
    <name evidence="2" type="ORF">EVOR1521_LOCUS18511</name>
</gene>
<dbReference type="GO" id="GO:0003676">
    <property type="term" value="F:nucleic acid binding"/>
    <property type="evidence" value="ECO:0007669"/>
    <property type="project" value="InterPro"/>
</dbReference>
<dbReference type="EMBL" id="CAUJNA010002634">
    <property type="protein sequence ID" value="CAJ1393694.1"/>
    <property type="molecule type" value="Genomic_DNA"/>
</dbReference>
<feature type="domain" description="DDE-1" evidence="1">
    <location>
        <begin position="281"/>
        <end position="408"/>
    </location>
</feature>
<dbReference type="AlphaFoldDB" id="A0AA36N5X4"/>
<protein>
    <recommendedName>
        <fullName evidence="1">DDE-1 domain-containing protein</fullName>
    </recommendedName>
</protein>
<accession>A0AA36N5X4</accession>
<keyword evidence="3" id="KW-1185">Reference proteome</keyword>
<name>A0AA36N5X4_9DINO</name>
<sequence length="501" mass="56813">MADLRKEIARLQKRQQREARHLERAGLTPRQKKLVLTVYMCSGFCVDAAQGFVEVLQRKRKSCQGQPTPDVVEWFNSLPEEEMVRLCWPEAPADERILAEAERHVAGLQTSRWVQDMNYSRGVAVPTYNVAAEYRRRAGGQQPALQSSMLGRDGRRGRPGRYLRLWAQRFRAKWGLAYQRIPACSFLPAEELVEKAGPEQTRAKLFFHWIDWLEQQAGVFHKELAFVNLDESSLQLSFLHEKGTVVKRSQWRQGVGPKRARPSRGAVTLICLSSADPALQRRLRQYLVGNKSIFLQKDLRAVRDAQPENIRVFRETSSWATSQLITEVLSDLETLAASFPSKQLCVVMDSAAQHLSERVVRRAADANIWLCVVPPKATSYMQPLDVQTFSLLKHHLKDKFTEVAMSAAGGVVSRQAWLRVLFGLCEFMNSREWRRGFEACGICGRGNLSTELSRLGLANYRAAAVGGVVPMPEPHIFAGHYSKSLVRQFYLLLQPTLPVLD</sequence>
<evidence type="ECO:0000313" key="3">
    <source>
        <dbReference type="Proteomes" id="UP001178507"/>
    </source>
</evidence>
<dbReference type="Proteomes" id="UP001178507">
    <property type="component" value="Unassembled WGS sequence"/>
</dbReference>
<organism evidence="2 3">
    <name type="scientific">Effrenium voratum</name>
    <dbReference type="NCBI Taxonomy" id="2562239"/>
    <lineage>
        <taxon>Eukaryota</taxon>
        <taxon>Sar</taxon>
        <taxon>Alveolata</taxon>
        <taxon>Dinophyceae</taxon>
        <taxon>Suessiales</taxon>
        <taxon>Symbiodiniaceae</taxon>
        <taxon>Effrenium</taxon>
    </lineage>
</organism>
<evidence type="ECO:0000313" key="2">
    <source>
        <dbReference type="EMBL" id="CAJ1393694.1"/>
    </source>
</evidence>
<dbReference type="Pfam" id="PF03184">
    <property type="entry name" value="DDE_1"/>
    <property type="match status" value="1"/>
</dbReference>
<dbReference type="InterPro" id="IPR004875">
    <property type="entry name" value="DDE_SF_endonuclease_dom"/>
</dbReference>
<comment type="caution">
    <text evidence="2">The sequence shown here is derived from an EMBL/GenBank/DDBJ whole genome shotgun (WGS) entry which is preliminary data.</text>
</comment>
<evidence type="ECO:0000259" key="1">
    <source>
        <dbReference type="Pfam" id="PF03184"/>
    </source>
</evidence>
<proteinExistence type="predicted"/>